<accession>A0ABT1D1N1</accession>
<dbReference type="EMBL" id="JAFIRR010000033">
    <property type="protein sequence ID" value="MCO6415797.1"/>
    <property type="molecule type" value="Genomic_DNA"/>
</dbReference>
<sequence>MTETHHAGARAFLKANGFLMETKPKRIDSALLKSLDPGNRRRIEDIWAVRNMGLSSGLEMYEVPQTAKQAALLFSHDWPRAAATMEWFGDVVRRLGCRSVAEMGCGAGFLLAYIRALAPSVEVHGIDAAANLTKIASDLTGRSIQTGDYCTAPPHAACDLVVCDFGFDLANFSPSERPHEIAEVGGQPYCRNCSDDLAAQFEPYVRAWRTWATPEAPLAVSGRFGNFGLVRALMNAARLVGWELALDLSRVLKVRNIEGKPERFPALVFQPAPLGSKMVSDEQAAVLFGS</sequence>
<dbReference type="GO" id="GO:0032259">
    <property type="term" value="P:methylation"/>
    <property type="evidence" value="ECO:0007669"/>
    <property type="project" value="UniProtKB-KW"/>
</dbReference>
<keyword evidence="2" id="KW-1185">Reference proteome</keyword>
<gene>
    <name evidence="1" type="ORF">JYK14_06345</name>
</gene>
<dbReference type="Gene3D" id="3.40.50.150">
    <property type="entry name" value="Vaccinia Virus protein VP39"/>
    <property type="match status" value="1"/>
</dbReference>
<name>A0ABT1D1N1_9PROT</name>
<protein>
    <submittedName>
        <fullName evidence="1">Class I SAM-dependent methyltransferase</fullName>
    </submittedName>
</protein>
<evidence type="ECO:0000313" key="1">
    <source>
        <dbReference type="EMBL" id="MCO6415797.1"/>
    </source>
</evidence>
<dbReference type="Proteomes" id="UP001523392">
    <property type="component" value="Unassembled WGS sequence"/>
</dbReference>
<dbReference type="GO" id="GO:0008168">
    <property type="term" value="F:methyltransferase activity"/>
    <property type="evidence" value="ECO:0007669"/>
    <property type="project" value="UniProtKB-KW"/>
</dbReference>
<proteinExistence type="predicted"/>
<organism evidence="1 2">
    <name type="scientific">Siccirubricoccus soli</name>
    <dbReference type="NCBI Taxonomy" id="2899147"/>
    <lineage>
        <taxon>Bacteria</taxon>
        <taxon>Pseudomonadati</taxon>
        <taxon>Pseudomonadota</taxon>
        <taxon>Alphaproteobacteria</taxon>
        <taxon>Acetobacterales</taxon>
        <taxon>Roseomonadaceae</taxon>
        <taxon>Siccirubricoccus</taxon>
    </lineage>
</organism>
<keyword evidence="1" id="KW-0489">Methyltransferase</keyword>
<comment type="caution">
    <text evidence="1">The sequence shown here is derived from an EMBL/GenBank/DDBJ whole genome shotgun (WGS) entry which is preliminary data.</text>
</comment>
<dbReference type="InterPro" id="IPR029063">
    <property type="entry name" value="SAM-dependent_MTases_sf"/>
</dbReference>
<keyword evidence="1" id="KW-0808">Transferase</keyword>
<dbReference type="SUPFAM" id="SSF53335">
    <property type="entry name" value="S-adenosyl-L-methionine-dependent methyltransferases"/>
    <property type="match status" value="1"/>
</dbReference>
<evidence type="ECO:0000313" key="2">
    <source>
        <dbReference type="Proteomes" id="UP001523392"/>
    </source>
</evidence>
<reference evidence="1 2" key="1">
    <citation type="submission" date="2021-12" db="EMBL/GenBank/DDBJ databases">
        <title>Siccirubricoccus leaddurans sp. nov., a high concentration Zn2+ tolerance bacterium.</title>
        <authorList>
            <person name="Cao Y."/>
        </authorList>
    </citation>
    <scope>NUCLEOTIDE SEQUENCE [LARGE SCALE GENOMIC DNA]</scope>
    <source>
        <strain evidence="1 2">KC 17139</strain>
    </source>
</reference>
<dbReference type="RefSeq" id="WP_252952401.1">
    <property type="nucleotide sequence ID" value="NZ_JAFIRR010000033.1"/>
</dbReference>